<evidence type="ECO:0000313" key="3">
    <source>
        <dbReference type="Proteomes" id="UP001519295"/>
    </source>
</evidence>
<dbReference type="EMBL" id="JAGINU010000001">
    <property type="protein sequence ID" value="MBP2370694.1"/>
    <property type="molecule type" value="Genomic_DNA"/>
</dbReference>
<keyword evidence="3" id="KW-1185">Reference proteome</keyword>
<evidence type="ECO:0000313" key="2">
    <source>
        <dbReference type="EMBL" id="MBP2370694.1"/>
    </source>
</evidence>
<feature type="region of interest" description="Disordered" evidence="1">
    <location>
        <begin position="1"/>
        <end position="20"/>
    </location>
</feature>
<dbReference type="RefSeq" id="WP_210034174.1">
    <property type="nucleotide sequence ID" value="NZ_JAGINU010000001.1"/>
</dbReference>
<sequence length="63" mass="6525">MNAPRDTTGPARPINTWRVCGRPVTDEPNSGCTCPGHGPSLRDAAAALHRLTTADTGSEQAAP</sequence>
<proteinExistence type="predicted"/>
<organism evidence="2 3">
    <name type="scientific">Pseudonocardia parietis</name>
    <dbReference type="NCBI Taxonomy" id="570936"/>
    <lineage>
        <taxon>Bacteria</taxon>
        <taxon>Bacillati</taxon>
        <taxon>Actinomycetota</taxon>
        <taxon>Actinomycetes</taxon>
        <taxon>Pseudonocardiales</taxon>
        <taxon>Pseudonocardiaceae</taxon>
        <taxon>Pseudonocardia</taxon>
    </lineage>
</organism>
<comment type="caution">
    <text evidence="2">The sequence shown here is derived from an EMBL/GenBank/DDBJ whole genome shotgun (WGS) entry which is preliminary data.</text>
</comment>
<evidence type="ECO:0000256" key="1">
    <source>
        <dbReference type="SAM" id="MobiDB-lite"/>
    </source>
</evidence>
<name>A0ABS4W3D7_9PSEU</name>
<reference evidence="2 3" key="1">
    <citation type="submission" date="2021-03" db="EMBL/GenBank/DDBJ databases">
        <title>Sequencing the genomes of 1000 actinobacteria strains.</title>
        <authorList>
            <person name="Klenk H.-P."/>
        </authorList>
    </citation>
    <scope>NUCLEOTIDE SEQUENCE [LARGE SCALE GENOMIC DNA]</scope>
    <source>
        <strain evidence="2 3">DSM 45256</strain>
    </source>
</reference>
<gene>
    <name evidence="2" type="ORF">JOF36_006390</name>
</gene>
<protein>
    <submittedName>
        <fullName evidence="2">Uncharacterized protein</fullName>
    </submittedName>
</protein>
<accession>A0ABS4W3D7</accession>
<dbReference type="Proteomes" id="UP001519295">
    <property type="component" value="Unassembled WGS sequence"/>
</dbReference>